<gene>
    <name evidence="1" type="ORF">GOBAR_AA14857</name>
</gene>
<reference evidence="1 2" key="1">
    <citation type="submission" date="2015-01" db="EMBL/GenBank/DDBJ databases">
        <title>Genome of allotetraploid Gossypium barbadense reveals genomic plasticity and fiber elongation in cotton evolution.</title>
        <authorList>
            <person name="Chen X."/>
            <person name="Liu X."/>
            <person name="Zhao B."/>
            <person name="Zheng H."/>
            <person name="Hu Y."/>
            <person name="Lu G."/>
            <person name="Yang C."/>
            <person name="Chen J."/>
            <person name="Shan C."/>
            <person name="Zhang L."/>
            <person name="Zhou Y."/>
            <person name="Wang L."/>
            <person name="Guo W."/>
            <person name="Bai Y."/>
            <person name="Ruan J."/>
            <person name="Shangguan X."/>
            <person name="Mao Y."/>
            <person name="Jiang J."/>
            <person name="Zhu Y."/>
            <person name="Lei J."/>
            <person name="Kang H."/>
            <person name="Chen S."/>
            <person name="He X."/>
            <person name="Wang R."/>
            <person name="Wang Y."/>
            <person name="Chen J."/>
            <person name="Wang L."/>
            <person name="Yu S."/>
            <person name="Wang B."/>
            <person name="Wei J."/>
            <person name="Song S."/>
            <person name="Lu X."/>
            <person name="Gao Z."/>
            <person name="Gu W."/>
            <person name="Deng X."/>
            <person name="Ma D."/>
            <person name="Wang S."/>
            <person name="Liang W."/>
            <person name="Fang L."/>
            <person name="Cai C."/>
            <person name="Zhu X."/>
            <person name="Zhou B."/>
            <person name="Zhang Y."/>
            <person name="Chen Z."/>
            <person name="Xu S."/>
            <person name="Zhu R."/>
            <person name="Wang S."/>
            <person name="Zhang T."/>
            <person name="Zhao G."/>
        </authorList>
    </citation>
    <scope>NUCLEOTIDE SEQUENCE [LARGE SCALE GENOMIC DNA]</scope>
    <source>
        <strain evidence="2">cv. Xinhai21</strain>
        <tissue evidence="1">Leaf</tissue>
    </source>
</reference>
<proteinExistence type="predicted"/>
<dbReference type="EMBL" id="KZ664386">
    <property type="protein sequence ID" value="PPS05798.1"/>
    <property type="molecule type" value="Genomic_DNA"/>
</dbReference>
<organism evidence="1 2">
    <name type="scientific">Gossypium barbadense</name>
    <name type="common">Sea Island cotton</name>
    <name type="synonym">Hibiscus barbadensis</name>
    <dbReference type="NCBI Taxonomy" id="3634"/>
    <lineage>
        <taxon>Eukaryota</taxon>
        <taxon>Viridiplantae</taxon>
        <taxon>Streptophyta</taxon>
        <taxon>Embryophyta</taxon>
        <taxon>Tracheophyta</taxon>
        <taxon>Spermatophyta</taxon>
        <taxon>Magnoliopsida</taxon>
        <taxon>eudicotyledons</taxon>
        <taxon>Gunneridae</taxon>
        <taxon>Pentapetalae</taxon>
        <taxon>rosids</taxon>
        <taxon>malvids</taxon>
        <taxon>Malvales</taxon>
        <taxon>Malvaceae</taxon>
        <taxon>Malvoideae</taxon>
        <taxon>Gossypium</taxon>
    </lineage>
</organism>
<sequence length="203" mass="22872">MALEGGFSGVMSGCWNDSASVFKCENSWLSKESAATNSAPRIQDLKRRITVAQACWVNDLSLLELRSQLNFLLSQQAVYWRQRAKVLWLCHGEANTKYFHAQESKCRRINQGSMLLAGSGNPCTRDDGCVCAVLLLAGVNYFRECLNETIVVLVTKKDKPTSKKDLRPTAPCNVLYKILVKVLACQLKKVTIYDFYSKMINYK</sequence>
<protein>
    <submittedName>
        <fullName evidence="1">Uncharacterized protein</fullName>
    </submittedName>
</protein>
<name>A0A2P5XR13_GOSBA</name>
<dbReference type="OrthoDB" id="1938551at2759"/>
<evidence type="ECO:0000313" key="2">
    <source>
        <dbReference type="Proteomes" id="UP000239757"/>
    </source>
</evidence>
<accession>A0A2P5XR13</accession>
<dbReference type="Proteomes" id="UP000239757">
    <property type="component" value="Unassembled WGS sequence"/>
</dbReference>
<dbReference type="AlphaFoldDB" id="A0A2P5XR13"/>
<evidence type="ECO:0000313" key="1">
    <source>
        <dbReference type="EMBL" id="PPS05798.1"/>
    </source>
</evidence>